<reference evidence="1 2" key="1">
    <citation type="submission" date="2012-06" db="EMBL/GenBank/DDBJ databases">
        <title>Complete genome of Terriglobus roseus DSM 18391.</title>
        <authorList>
            <consortium name="US DOE Joint Genome Institute (JGI-PGF)"/>
            <person name="Lucas S."/>
            <person name="Copeland A."/>
            <person name="Lapidus A."/>
            <person name="Glavina del Rio T."/>
            <person name="Dalin E."/>
            <person name="Tice H."/>
            <person name="Bruce D."/>
            <person name="Goodwin L."/>
            <person name="Pitluck S."/>
            <person name="Peters L."/>
            <person name="Mikhailova N."/>
            <person name="Munk A.C.C."/>
            <person name="Kyrpides N."/>
            <person name="Mavromatis K."/>
            <person name="Ivanova N."/>
            <person name="Brettin T."/>
            <person name="Detter J.C."/>
            <person name="Han C."/>
            <person name="Larimer F."/>
            <person name="Land M."/>
            <person name="Hauser L."/>
            <person name="Markowitz V."/>
            <person name="Cheng J.-F."/>
            <person name="Hugenholtz P."/>
            <person name="Woyke T."/>
            <person name="Wu D."/>
            <person name="Brambilla E."/>
            <person name="Klenk H.-P."/>
            <person name="Eisen J.A."/>
        </authorList>
    </citation>
    <scope>NUCLEOTIDE SEQUENCE [LARGE SCALE GENOMIC DNA]</scope>
    <source>
        <strain evidence="2">DSM 18391 / NRRL B-41598 / KBS 63</strain>
    </source>
</reference>
<name>I3ZC69_TERRK</name>
<evidence type="ECO:0000313" key="2">
    <source>
        <dbReference type="Proteomes" id="UP000006056"/>
    </source>
</evidence>
<proteinExistence type="predicted"/>
<sequence>MYWRLPDGLEWDGVTLNGLIANAYGVSRTVKGQIEGGPTWMGSQAFDINAKVDAETFARWSHMTQAQVDEERQAMIRSLLTDRFRFRFHHETRKVYLFFIAAVTNGFIAA</sequence>
<dbReference type="NCBIfam" id="TIGR03435">
    <property type="entry name" value="Soli_TIGR03435"/>
    <property type="match status" value="1"/>
</dbReference>
<dbReference type="EMBL" id="CP003379">
    <property type="protein sequence ID" value="AFL86837.1"/>
    <property type="molecule type" value="Genomic_DNA"/>
</dbReference>
<dbReference type="AlphaFoldDB" id="I3ZC69"/>
<protein>
    <submittedName>
        <fullName evidence="1">Uncharacterized protein</fullName>
    </submittedName>
</protein>
<evidence type="ECO:0000313" key="1">
    <source>
        <dbReference type="EMBL" id="AFL86837.1"/>
    </source>
</evidence>
<dbReference type="Proteomes" id="UP000006056">
    <property type="component" value="Chromosome"/>
</dbReference>
<organism evidence="1 2">
    <name type="scientific">Terriglobus roseus (strain DSM 18391 / NRRL B-41598 / KBS 63)</name>
    <dbReference type="NCBI Taxonomy" id="926566"/>
    <lineage>
        <taxon>Bacteria</taxon>
        <taxon>Pseudomonadati</taxon>
        <taxon>Acidobacteriota</taxon>
        <taxon>Terriglobia</taxon>
        <taxon>Terriglobales</taxon>
        <taxon>Acidobacteriaceae</taxon>
        <taxon>Terriglobus</taxon>
    </lineage>
</organism>
<dbReference type="KEGG" id="trs:Terro_0496"/>
<accession>I3ZC69</accession>
<dbReference type="InterPro" id="IPR017801">
    <property type="entry name" value="DUF3738"/>
</dbReference>
<keyword evidence="2" id="KW-1185">Reference proteome</keyword>
<dbReference type="HOGENOM" id="CLU_2169844_0_0_0"/>
<gene>
    <name evidence="1" type="ordered locus">Terro_0496</name>
</gene>
<dbReference type="Pfam" id="PF12543">
    <property type="entry name" value="DUF3738"/>
    <property type="match status" value="1"/>
</dbReference>